<accession>A0ABT6GS82</accession>
<dbReference type="InterPro" id="IPR028087">
    <property type="entry name" value="Tad_N"/>
</dbReference>
<evidence type="ECO:0000259" key="1">
    <source>
        <dbReference type="Pfam" id="PF13400"/>
    </source>
</evidence>
<sequence>MVAVAMMAVLLAISVACVYVGSAVVARHRAQAAADLAALAAAGGLVHGAQSACGHAAAVAEAMGSSVADCSMRGLDVVVAVEVPTVLGRFGVGTARAIARAGPVDSGLT</sequence>
<dbReference type="Proteomes" id="UP001154266">
    <property type="component" value="Unassembled WGS sequence"/>
</dbReference>
<evidence type="ECO:0000313" key="3">
    <source>
        <dbReference type="Proteomes" id="UP001154266"/>
    </source>
</evidence>
<reference evidence="2" key="1">
    <citation type="journal article" date="2023" name="Environ. Microbiol.">
        <title>The 2-methylpropene degradation pathway in Mycobacteriaceae family strains.</title>
        <authorList>
            <person name="Helbich S."/>
            <person name="Barrantes I."/>
            <person name="Dos Anjos Borges L.G."/>
            <person name="Pieper D.H."/>
            <person name="Vainshtein Y."/>
            <person name="Sohn K."/>
            <person name="Engesser K.H."/>
        </authorList>
    </citation>
    <scope>NUCLEOTIDE SEQUENCE</scope>
    <source>
        <strain evidence="2">IBE100</strain>
    </source>
</reference>
<evidence type="ECO:0000313" key="2">
    <source>
        <dbReference type="EMBL" id="MDG5484477.1"/>
    </source>
</evidence>
<dbReference type="EMBL" id="JAKZMO010000013">
    <property type="protein sequence ID" value="MDG5484477.1"/>
    <property type="molecule type" value="Genomic_DNA"/>
</dbReference>
<dbReference type="InterPro" id="IPR021202">
    <property type="entry name" value="Rv3654c-like"/>
</dbReference>
<protein>
    <submittedName>
        <fullName evidence="2">Flp pilus-assembly TadE/G-like family protein</fullName>
    </submittedName>
</protein>
<name>A0ABT6GS82_MYCGU</name>
<dbReference type="NCBIfam" id="TIGR03816">
    <property type="entry name" value="tadE_like_DECH"/>
    <property type="match status" value="1"/>
</dbReference>
<keyword evidence="3" id="KW-1185">Reference proteome</keyword>
<gene>
    <name evidence="2" type="ORF">MNO81_16900</name>
</gene>
<organism evidence="2 3">
    <name type="scientific">Mycolicibacterium gadium</name>
    <name type="common">Mycobacterium gadium</name>
    <dbReference type="NCBI Taxonomy" id="1794"/>
    <lineage>
        <taxon>Bacteria</taxon>
        <taxon>Bacillati</taxon>
        <taxon>Actinomycetota</taxon>
        <taxon>Actinomycetes</taxon>
        <taxon>Mycobacteriales</taxon>
        <taxon>Mycobacteriaceae</taxon>
        <taxon>Mycolicibacterium</taxon>
    </lineage>
</organism>
<proteinExistence type="predicted"/>
<dbReference type="Pfam" id="PF13400">
    <property type="entry name" value="Tad"/>
    <property type="match status" value="1"/>
</dbReference>
<comment type="caution">
    <text evidence="2">The sequence shown here is derived from an EMBL/GenBank/DDBJ whole genome shotgun (WGS) entry which is preliminary data.</text>
</comment>
<feature type="domain" description="Putative Flp pilus-assembly TadG-like N-terminal" evidence="1">
    <location>
        <begin position="1"/>
        <end position="42"/>
    </location>
</feature>
<dbReference type="RefSeq" id="WP_278222020.1">
    <property type="nucleotide sequence ID" value="NZ_JAKZMO010000013.1"/>
</dbReference>